<protein>
    <recommendedName>
        <fullName evidence="5">Outer membrane lipoprotein-sorting protein</fullName>
    </recommendedName>
</protein>
<dbReference type="AlphaFoldDB" id="A0A271IWY9"/>
<dbReference type="OrthoDB" id="1091975at2"/>
<feature type="compositionally biased region" description="Low complexity" evidence="1">
    <location>
        <begin position="17"/>
        <end position="35"/>
    </location>
</feature>
<feature type="region of interest" description="Disordered" evidence="1">
    <location>
        <begin position="17"/>
        <end position="37"/>
    </location>
</feature>
<evidence type="ECO:0008006" key="5">
    <source>
        <dbReference type="Google" id="ProtNLM"/>
    </source>
</evidence>
<organism evidence="3 4">
    <name type="scientific">Rubrivirga marina</name>
    <dbReference type="NCBI Taxonomy" id="1196024"/>
    <lineage>
        <taxon>Bacteria</taxon>
        <taxon>Pseudomonadati</taxon>
        <taxon>Rhodothermota</taxon>
        <taxon>Rhodothermia</taxon>
        <taxon>Rhodothermales</taxon>
        <taxon>Rubricoccaceae</taxon>
        <taxon>Rubrivirga</taxon>
    </lineage>
</organism>
<feature type="signal peptide" evidence="2">
    <location>
        <begin position="1"/>
        <end position="17"/>
    </location>
</feature>
<dbReference type="EMBL" id="MQWD01000001">
    <property type="protein sequence ID" value="PAP75702.1"/>
    <property type="molecule type" value="Genomic_DNA"/>
</dbReference>
<keyword evidence="4" id="KW-1185">Reference proteome</keyword>
<accession>A0A271IWY9</accession>
<dbReference type="Proteomes" id="UP000216339">
    <property type="component" value="Unassembled WGS sequence"/>
</dbReference>
<evidence type="ECO:0000313" key="4">
    <source>
        <dbReference type="Proteomes" id="UP000216339"/>
    </source>
</evidence>
<evidence type="ECO:0000256" key="1">
    <source>
        <dbReference type="SAM" id="MobiDB-lite"/>
    </source>
</evidence>
<dbReference type="RefSeq" id="WP_095509345.1">
    <property type="nucleotide sequence ID" value="NZ_MQWD01000001.1"/>
</dbReference>
<evidence type="ECO:0000313" key="3">
    <source>
        <dbReference type="EMBL" id="PAP75702.1"/>
    </source>
</evidence>
<keyword evidence="2" id="KW-0732">Signal</keyword>
<reference evidence="3 4" key="1">
    <citation type="submission" date="2016-11" db="EMBL/GenBank/DDBJ databases">
        <title>Study of marine rhodopsin-containing bacteria.</title>
        <authorList>
            <person name="Yoshizawa S."/>
            <person name="Kumagai Y."/>
            <person name="Kogure K."/>
        </authorList>
    </citation>
    <scope>NUCLEOTIDE SEQUENCE [LARGE SCALE GENOMIC DNA]</scope>
    <source>
        <strain evidence="3 4">SAORIC-28</strain>
    </source>
</reference>
<sequence length="272" mass="30345">MRLALLFALVVSGCASAPPSAEDADAAPDTTAGPPRMGPVFAGPMRADPVYDAATLVAAMHDRYAETWYETLSFTQQTNRRLPDGSVSVETWREWAAVPGRLRIEMDDPMTGTDALFVGDTTYIYRDGQLTAARADRNPLLLWGFDVYRQDPAETLRILEAEGLDLGAFRTDVWENRPMYVLGAPESGEVWVEQDRLLFVRLVEPAQSGGLQDVRFENYQRLGGGWIAPYVAVFQDDRLVFWETYSDMVADPDLDPVLFDPRRWAEGVAASE</sequence>
<evidence type="ECO:0000256" key="2">
    <source>
        <dbReference type="SAM" id="SignalP"/>
    </source>
</evidence>
<proteinExistence type="predicted"/>
<name>A0A271IWY9_9BACT</name>
<comment type="caution">
    <text evidence="3">The sequence shown here is derived from an EMBL/GenBank/DDBJ whole genome shotgun (WGS) entry which is preliminary data.</text>
</comment>
<gene>
    <name evidence="3" type="ORF">BSZ37_04245</name>
</gene>
<feature type="chain" id="PRO_5013284058" description="Outer membrane lipoprotein-sorting protein" evidence="2">
    <location>
        <begin position="18"/>
        <end position="272"/>
    </location>
</feature>